<evidence type="ECO:0000256" key="2">
    <source>
        <dbReference type="ARBA" id="ARBA00022553"/>
    </source>
</evidence>
<evidence type="ECO:0000313" key="5">
    <source>
        <dbReference type="Proteomes" id="UP000226031"/>
    </source>
</evidence>
<dbReference type="InterPro" id="IPR020845">
    <property type="entry name" value="AMP-binding_CS"/>
</dbReference>
<keyword evidence="1" id="KW-0596">Phosphopantetheine</keyword>
<dbReference type="InterPro" id="IPR042099">
    <property type="entry name" value="ANL_N_sf"/>
</dbReference>
<dbReference type="InterPro" id="IPR000873">
    <property type="entry name" value="AMP-dep_synth/lig_dom"/>
</dbReference>
<evidence type="ECO:0000256" key="1">
    <source>
        <dbReference type="ARBA" id="ARBA00022450"/>
    </source>
</evidence>
<dbReference type="AlphaFoldDB" id="A0A2B7ZLU9"/>
<keyword evidence="2" id="KW-0597">Phosphoprotein</keyword>
<reference evidence="4 5" key="1">
    <citation type="submission" date="2017-10" db="EMBL/GenBank/DDBJ databases">
        <title>Comparative genomics in systemic dimorphic fungi from Ajellomycetaceae.</title>
        <authorList>
            <person name="Munoz J.F."/>
            <person name="Mcewen J.G."/>
            <person name="Clay O.K."/>
            <person name="Cuomo C.A."/>
        </authorList>
    </citation>
    <scope>NUCLEOTIDE SEQUENCE [LARGE SCALE GENOMIC DNA]</scope>
    <source>
        <strain evidence="4 5">UAMH4076</strain>
    </source>
</reference>
<protein>
    <recommendedName>
        <fullName evidence="3">AMP-dependent synthetase/ligase domain-containing protein</fullName>
    </recommendedName>
</protein>
<dbReference type="Gene3D" id="3.40.50.12780">
    <property type="entry name" value="N-terminal domain of ligase-like"/>
    <property type="match status" value="1"/>
</dbReference>
<evidence type="ECO:0000313" key="4">
    <source>
        <dbReference type="EMBL" id="PGH34290.1"/>
    </source>
</evidence>
<dbReference type="PANTHER" id="PTHR43439:SF2">
    <property type="entry name" value="ENZYME, PUTATIVE (JCVI)-RELATED"/>
    <property type="match status" value="1"/>
</dbReference>
<name>A0A2B7ZLU9_9EURO</name>
<dbReference type="PANTHER" id="PTHR43439">
    <property type="entry name" value="PHENYLACETATE-COENZYME A LIGASE"/>
    <property type="match status" value="1"/>
</dbReference>
<keyword evidence="5" id="KW-1185">Reference proteome</keyword>
<proteinExistence type="predicted"/>
<dbReference type="Pfam" id="PF23562">
    <property type="entry name" value="AMP-binding_C_3"/>
    <property type="match status" value="1"/>
</dbReference>
<sequence>MVVNLFPLPGVVHDKRILATVVETRAKEGTNTEPWVSIPINDNDLSAGFRDITFQQLNNAANHAARWLSQALPTTPEPFQHFAYAGPKDLRYAFLAVAAAKLQKVMILPSPLLTPEAQLRVLEKENCKLYLRPSEMAGPVSSILREAPHVEQITVPGSEEFLRDDEAAPVVYSKTWDEGKDDPWLVFHTSGTTGHPKPVTYSHRMMAIFDAAASRPGIEANQVHQWAQRRFHTPFPALHFIGMIISLGVTTFFHMTCVLGPPTPPTPQLLIDVFRYGKVEGALLSPALIDALCLSPEGLQALREIKYVHYAGASLSPKSGNLLAPYTNLVCCIGSTEAGGYFCCLHGKKDAWEYISFQKGVGAEFRHRINGIHELVFVREQEYALQPIFHLYPDLQSFETHDLFIEHPKHKGLWKIVGRSDDYIFLAHGDGLNASLLERDIVAHPSVKSALIGGHGRPAPVLIVELTSTAEADDANVLKKSLEPYIEKANEQCHDAVKLSPERLILAKKEKPFITTIKGNAARLQTLVLYEAEIAALFD</sequence>
<dbReference type="SUPFAM" id="SSF56801">
    <property type="entry name" value="Acetyl-CoA synthetase-like"/>
    <property type="match status" value="1"/>
</dbReference>
<comment type="caution">
    <text evidence="4">The sequence shown here is derived from an EMBL/GenBank/DDBJ whole genome shotgun (WGS) entry which is preliminary data.</text>
</comment>
<feature type="domain" description="AMP-dependent synthetase/ligase" evidence="3">
    <location>
        <begin position="48"/>
        <end position="348"/>
    </location>
</feature>
<dbReference type="InterPro" id="IPR051414">
    <property type="entry name" value="Adenylate-forming_Reductase"/>
</dbReference>
<dbReference type="EMBL" id="PDND01000043">
    <property type="protein sequence ID" value="PGH34290.1"/>
    <property type="molecule type" value="Genomic_DNA"/>
</dbReference>
<organism evidence="4 5">
    <name type="scientific">[Emmonsia] crescens</name>
    <dbReference type="NCBI Taxonomy" id="73230"/>
    <lineage>
        <taxon>Eukaryota</taxon>
        <taxon>Fungi</taxon>
        <taxon>Dikarya</taxon>
        <taxon>Ascomycota</taxon>
        <taxon>Pezizomycotina</taxon>
        <taxon>Eurotiomycetes</taxon>
        <taxon>Eurotiomycetidae</taxon>
        <taxon>Onygenales</taxon>
        <taxon>Ajellomycetaceae</taxon>
        <taxon>Emergomyces</taxon>
    </lineage>
</organism>
<dbReference type="VEuPathDB" id="FungiDB:EMCG_02269"/>
<dbReference type="Pfam" id="PF00501">
    <property type="entry name" value="AMP-binding"/>
    <property type="match status" value="1"/>
</dbReference>
<accession>A0A2B7ZLU9</accession>
<evidence type="ECO:0000259" key="3">
    <source>
        <dbReference type="Pfam" id="PF00501"/>
    </source>
</evidence>
<gene>
    <name evidence="4" type="ORF">GX50_02873</name>
</gene>
<dbReference type="PROSITE" id="PS00455">
    <property type="entry name" value="AMP_BINDING"/>
    <property type="match status" value="1"/>
</dbReference>
<dbReference type="STRING" id="73230.A0A2B7ZLU9"/>
<dbReference type="Proteomes" id="UP000226031">
    <property type="component" value="Unassembled WGS sequence"/>
</dbReference>